<dbReference type="CDD" id="cd03194">
    <property type="entry name" value="GST_C_3"/>
    <property type="match status" value="1"/>
</dbReference>
<protein>
    <submittedName>
        <fullName evidence="2">Glutathione S-transferase</fullName>
        <ecNumber evidence="2">2.5.1.18</ecNumber>
    </submittedName>
</protein>
<accession>A0ABU2A638</accession>
<dbReference type="InterPro" id="IPR040079">
    <property type="entry name" value="Glutathione_S-Trfase"/>
</dbReference>
<gene>
    <name evidence="2" type="ORF">J2X21_001073</name>
</gene>
<dbReference type="Gene3D" id="3.40.30.10">
    <property type="entry name" value="Glutaredoxin"/>
    <property type="match status" value="1"/>
</dbReference>
<dbReference type="PANTHER" id="PTHR42673">
    <property type="entry name" value="MALEYLACETOACETATE ISOMERASE"/>
    <property type="match status" value="1"/>
</dbReference>
<proteinExistence type="predicted"/>
<dbReference type="InterPro" id="IPR036282">
    <property type="entry name" value="Glutathione-S-Trfase_C_sf"/>
</dbReference>
<sequence length="242" mass="26739">MPVAATKKPAARKTAVRKPAAVPVTPAATLTLSSKNYSSWSLRGWLLTRFAGLAFSEQMVSPDDEDARKELLLLAPSIRVPCLRHEGVTVWNNMAIAEYLNETYPKAGLWPADRVARAHARAVCGEMNSGFANLRAALPMNLKGHFPKHKIWAGAKPDIERIIDIWSECLATYGGPYLFGRQRGAADAFFAPVTTRFRTYDVALPAACAAYCDTILAMPEMQAWIADARQEPEEIELLDMDF</sequence>
<dbReference type="InterPro" id="IPR004045">
    <property type="entry name" value="Glutathione_S-Trfase_N"/>
</dbReference>
<keyword evidence="3" id="KW-1185">Reference proteome</keyword>
<dbReference type="Gene3D" id="1.20.1050.10">
    <property type="match status" value="1"/>
</dbReference>
<name>A0ABU2A638_9BURK</name>
<evidence type="ECO:0000313" key="3">
    <source>
        <dbReference type="Proteomes" id="UP001180825"/>
    </source>
</evidence>
<dbReference type="Proteomes" id="UP001180825">
    <property type="component" value="Unassembled WGS sequence"/>
</dbReference>
<dbReference type="EMBL" id="JAVDXV010000002">
    <property type="protein sequence ID" value="MDR7331947.1"/>
    <property type="molecule type" value="Genomic_DNA"/>
</dbReference>
<evidence type="ECO:0000259" key="1">
    <source>
        <dbReference type="PROSITE" id="PS50404"/>
    </source>
</evidence>
<feature type="domain" description="GST N-terminal" evidence="1">
    <location>
        <begin position="28"/>
        <end position="108"/>
    </location>
</feature>
<dbReference type="GO" id="GO:0004364">
    <property type="term" value="F:glutathione transferase activity"/>
    <property type="evidence" value="ECO:0007669"/>
    <property type="project" value="UniProtKB-EC"/>
</dbReference>
<dbReference type="SUPFAM" id="SSF52833">
    <property type="entry name" value="Thioredoxin-like"/>
    <property type="match status" value="1"/>
</dbReference>
<dbReference type="PROSITE" id="PS50404">
    <property type="entry name" value="GST_NTER"/>
    <property type="match status" value="1"/>
</dbReference>
<keyword evidence="2" id="KW-0808">Transferase</keyword>
<reference evidence="2 3" key="1">
    <citation type="submission" date="2023-07" db="EMBL/GenBank/DDBJ databases">
        <title>Sorghum-associated microbial communities from plants grown in Nebraska, USA.</title>
        <authorList>
            <person name="Schachtman D."/>
        </authorList>
    </citation>
    <scope>NUCLEOTIDE SEQUENCE [LARGE SCALE GENOMIC DNA]</scope>
    <source>
        <strain evidence="2 3">BE316</strain>
    </source>
</reference>
<evidence type="ECO:0000313" key="2">
    <source>
        <dbReference type="EMBL" id="MDR7331947.1"/>
    </source>
</evidence>
<dbReference type="SFLD" id="SFLDS00019">
    <property type="entry name" value="Glutathione_Transferase_(cytos"/>
    <property type="match status" value="1"/>
</dbReference>
<dbReference type="CDD" id="cd03043">
    <property type="entry name" value="GST_N_1"/>
    <property type="match status" value="1"/>
</dbReference>
<dbReference type="Pfam" id="PF13409">
    <property type="entry name" value="GST_N_2"/>
    <property type="match status" value="1"/>
</dbReference>
<organism evidence="2 3">
    <name type="scientific">Roseateles asaccharophilus</name>
    <dbReference type="NCBI Taxonomy" id="582607"/>
    <lineage>
        <taxon>Bacteria</taxon>
        <taxon>Pseudomonadati</taxon>
        <taxon>Pseudomonadota</taxon>
        <taxon>Betaproteobacteria</taxon>
        <taxon>Burkholderiales</taxon>
        <taxon>Sphaerotilaceae</taxon>
        <taxon>Roseateles</taxon>
    </lineage>
</organism>
<dbReference type="InterPro" id="IPR036249">
    <property type="entry name" value="Thioredoxin-like_sf"/>
</dbReference>
<comment type="caution">
    <text evidence="2">The sequence shown here is derived from an EMBL/GenBank/DDBJ whole genome shotgun (WGS) entry which is preliminary data.</text>
</comment>
<dbReference type="Pfam" id="PF13410">
    <property type="entry name" value="GST_C_2"/>
    <property type="match status" value="1"/>
</dbReference>
<dbReference type="SUPFAM" id="SSF47616">
    <property type="entry name" value="GST C-terminal domain-like"/>
    <property type="match status" value="1"/>
</dbReference>
<dbReference type="EC" id="2.5.1.18" evidence="2"/>
<dbReference type="RefSeq" id="WP_310325840.1">
    <property type="nucleotide sequence ID" value="NZ_JAVDXV010000002.1"/>
</dbReference>
<dbReference type="PANTHER" id="PTHR42673:SF4">
    <property type="entry name" value="MALEYLACETOACETATE ISOMERASE"/>
    <property type="match status" value="1"/>
</dbReference>